<dbReference type="PROSITE" id="PS51123">
    <property type="entry name" value="OMPA_2"/>
    <property type="match status" value="1"/>
</dbReference>
<feature type="signal peptide" evidence="5">
    <location>
        <begin position="1"/>
        <end position="17"/>
    </location>
</feature>
<dbReference type="EMBL" id="FSRL01000001">
    <property type="protein sequence ID" value="SIN80070.1"/>
    <property type="molecule type" value="Genomic_DNA"/>
</dbReference>
<dbReference type="Gene3D" id="3.30.1330.60">
    <property type="entry name" value="OmpA-like domain"/>
    <property type="match status" value="1"/>
</dbReference>
<evidence type="ECO:0000313" key="8">
    <source>
        <dbReference type="Proteomes" id="UP000184932"/>
    </source>
</evidence>
<accession>A0A1N6EAL3</accession>
<evidence type="ECO:0000256" key="1">
    <source>
        <dbReference type="ARBA" id="ARBA00004442"/>
    </source>
</evidence>
<dbReference type="PRINTS" id="PR01021">
    <property type="entry name" value="OMPADOMAIN"/>
</dbReference>
<keyword evidence="5" id="KW-0732">Signal</keyword>
<dbReference type="InterPro" id="IPR006665">
    <property type="entry name" value="OmpA-like"/>
</dbReference>
<dbReference type="AlphaFoldDB" id="A0A1N6EAL3"/>
<dbReference type="InterPro" id="IPR050330">
    <property type="entry name" value="Bact_OuterMem_StrucFunc"/>
</dbReference>
<dbReference type="RefSeq" id="WP_074254700.1">
    <property type="nucleotide sequence ID" value="NZ_FSRL01000001.1"/>
</dbReference>
<gene>
    <name evidence="7" type="ORF">SAMN05444002_0523</name>
</gene>
<reference evidence="8" key="1">
    <citation type="submission" date="2016-11" db="EMBL/GenBank/DDBJ databases">
        <authorList>
            <person name="Varghese N."/>
            <person name="Submissions S."/>
        </authorList>
    </citation>
    <scope>NUCLEOTIDE SEQUENCE [LARGE SCALE GENOMIC DNA]</scope>
    <source>
        <strain evidence="8">DSM 29440</strain>
    </source>
</reference>
<evidence type="ECO:0000256" key="2">
    <source>
        <dbReference type="ARBA" id="ARBA00023136"/>
    </source>
</evidence>
<dbReference type="CDD" id="cd07185">
    <property type="entry name" value="OmpA_C-like"/>
    <property type="match status" value="1"/>
</dbReference>
<organism evidence="7 8">
    <name type="scientific">Vannielia litorea</name>
    <dbReference type="NCBI Taxonomy" id="1217970"/>
    <lineage>
        <taxon>Bacteria</taxon>
        <taxon>Pseudomonadati</taxon>
        <taxon>Pseudomonadota</taxon>
        <taxon>Alphaproteobacteria</taxon>
        <taxon>Rhodobacterales</taxon>
        <taxon>Paracoccaceae</taxon>
        <taxon>Vannielia</taxon>
    </lineage>
</organism>
<dbReference type="PANTHER" id="PTHR30329:SF21">
    <property type="entry name" value="LIPOPROTEIN YIAD-RELATED"/>
    <property type="match status" value="1"/>
</dbReference>
<evidence type="ECO:0000313" key="7">
    <source>
        <dbReference type="EMBL" id="SIN80070.1"/>
    </source>
</evidence>
<comment type="subcellular location">
    <subcellularLocation>
        <location evidence="1">Cell outer membrane</location>
    </subcellularLocation>
</comment>
<protein>
    <submittedName>
        <fullName evidence="7">OmpA family protein</fullName>
    </submittedName>
</protein>
<dbReference type="Proteomes" id="UP000184932">
    <property type="component" value="Unassembled WGS sequence"/>
</dbReference>
<proteinExistence type="predicted"/>
<dbReference type="SUPFAM" id="SSF103088">
    <property type="entry name" value="OmpA-like"/>
    <property type="match status" value="1"/>
</dbReference>
<keyword evidence="2 4" id="KW-0472">Membrane</keyword>
<keyword evidence="8" id="KW-1185">Reference proteome</keyword>
<feature type="domain" description="OmpA-like" evidence="6">
    <location>
        <begin position="58"/>
        <end position="174"/>
    </location>
</feature>
<evidence type="ECO:0000256" key="4">
    <source>
        <dbReference type="PROSITE-ProRule" id="PRU00473"/>
    </source>
</evidence>
<dbReference type="OrthoDB" id="9810367at2"/>
<dbReference type="PROSITE" id="PS51257">
    <property type="entry name" value="PROKAR_LIPOPROTEIN"/>
    <property type="match status" value="1"/>
</dbReference>
<evidence type="ECO:0000256" key="5">
    <source>
        <dbReference type="SAM" id="SignalP"/>
    </source>
</evidence>
<dbReference type="PANTHER" id="PTHR30329">
    <property type="entry name" value="STATOR ELEMENT OF FLAGELLAR MOTOR COMPLEX"/>
    <property type="match status" value="1"/>
</dbReference>
<name>A0A1N6EAL3_9RHOB</name>
<dbReference type="InterPro" id="IPR036737">
    <property type="entry name" value="OmpA-like_sf"/>
</dbReference>
<dbReference type="STRING" id="1217970.SAMN05444002_0523"/>
<feature type="chain" id="PRO_5009935631" evidence="5">
    <location>
        <begin position="18"/>
        <end position="215"/>
    </location>
</feature>
<keyword evidence="3" id="KW-0998">Cell outer membrane</keyword>
<dbReference type="InterPro" id="IPR006664">
    <property type="entry name" value="OMP_bac"/>
</dbReference>
<evidence type="ECO:0000259" key="6">
    <source>
        <dbReference type="PROSITE" id="PS51123"/>
    </source>
</evidence>
<evidence type="ECO:0000256" key="3">
    <source>
        <dbReference type="ARBA" id="ARBA00023237"/>
    </source>
</evidence>
<dbReference type="Pfam" id="PF00691">
    <property type="entry name" value="OmpA"/>
    <property type="match status" value="1"/>
</dbReference>
<sequence>MKKALTLGILSTALAVAGCSDSADRVVGSDLDIGGFGNATMNNHLVHTGQLNAAVELSRKFAAEAPTTINFAFNSAALDASARAALDKQASWIAQYPTVRFRVFGHTDLVGSQGYNKALGLRRARAAVNYLVSRGISRSRLEAVVSFGETQPLIHTETRERRNRRTVTEVSGFLGKRQQFQDGKYALFSYTETITSATEPHELVIIDEQGSDEER</sequence>
<dbReference type="GO" id="GO:0009279">
    <property type="term" value="C:cell outer membrane"/>
    <property type="evidence" value="ECO:0007669"/>
    <property type="project" value="UniProtKB-SubCell"/>
</dbReference>